<proteinExistence type="predicted"/>
<evidence type="ECO:0000313" key="1">
    <source>
        <dbReference type="EMBL" id="SUX46030.1"/>
    </source>
</evidence>
<evidence type="ECO:0000313" key="2">
    <source>
        <dbReference type="Proteomes" id="UP000254282"/>
    </source>
</evidence>
<dbReference type="AlphaFoldDB" id="A0A381FHL5"/>
<dbReference type="Proteomes" id="UP000254282">
    <property type="component" value="Unassembled WGS sequence"/>
</dbReference>
<sequence>MVSADLKKFEEEPITRQMILSVLKDYKRPNDKISELVKSGILTIIKNGLYIPGTNIEILKPEPFLISNHLWGPSYVSLDAALSYWGLIPERVYEITAVTLKKSKTYNTKAGRFSYKTAPLPYYSFGIINEALSAKQMILIACREKALCDKIIMTPGVLLRSISQTLDFLVNDLRIDEDQLSTLDTKKITTWVEDAPKSSSLQILIKALQSL</sequence>
<gene>
    <name evidence="1" type="ORF">NCTC13532_01558</name>
</gene>
<organism evidence="1 2">
    <name type="scientific">Chryseobacterium indoltheticum</name>
    <dbReference type="NCBI Taxonomy" id="254"/>
    <lineage>
        <taxon>Bacteria</taxon>
        <taxon>Pseudomonadati</taxon>
        <taxon>Bacteroidota</taxon>
        <taxon>Flavobacteriia</taxon>
        <taxon>Flavobacteriales</taxon>
        <taxon>Weeksellaceae</taxon>
        <taxon>Chryseobacterium group</taxon>
        <taxon>Chryseobacterium</taxon>
    </lineage>
</organism>
<reference evidence="1 2" key="1">
    <citation type="submission" date="2018-06" db="EMBL/GenBank/DDBJ databases">
        <authorList>
            <consortium name="Pathogen Informatics"/>
            <person name="Doyle S."/>
        </authorList>
    </citation>
    <scope>NUCLEOTIDE SEQUENCE [LARGE SCALE GENOMIC DNA]</scope>
    <source>
        <strain evidence="1 2">NCTC13532</strain>
    </source>
</reference>
<accession>A0A381FHL5</accession>
<dbReference type="RefSeq" id="WP_115619885.1">
    <property type="nucleotide sequence ID" value="NZ_UFVR01000004.1"/>
</dbReference>
<evidence type="ECO:0008006" key="3">
    <source>
        <dbReference type="Google" id="ProtNLM"/>
    </source>
</evidence>
<protein>
    <recommendedName>
        <fullName evidence="3">Transcriptional regulator, AbiEi antitoxin, Type IV TA system</fullName>
    </recommendedName>
</protein>
<name>A0A381FHL5_9FLAO</name>
<dbReference type="EMBL" id="UFVR01000004">
    <property type="protein sequence ID" value="SUX46030.1"/>
    <property type="molecule type" value="Genomic_DNA"/>
</dbReference>